<feature type="non-terminal residue" evidence="12">
    <location>
        <position position="1"/>
    </location>
</feature>
<dbReference type="GO" id="GO:0005886">
    <property type="term" value="C:plasma membrane"/>
    <property type="evidence" value="ECO:0007669"/>
    <property type="project" value="UniProtKB-ARBA"/>
</dbReference>
<name>A0A9N9FLY6_9GLOM</name>
<keyword evidence="7" id="KW-1133">Transmembrane helix</keyword>
<keyword evidence="8" id="KW-0472">Membrane</keyword>
<dbReference type="Pfam" id="PF05450">
    <property type="entry name" value="Nicastrin"/>
    <property type="match status" value="1"/>
</dbReference>
<evidence type="ECO:0000256" key="1">
    <source>
        <dbReference type="ARBA" id="ARBA00004479"/>
    </source>
</evidence>
<dbReference type="SUPFAM" id="SSF53187">
    <property type="entry name" value="Zn-dependent exopeptidases"/>
    <property type="match status" value="1"/>
</dbReference>
<reference evidence="12" key="1">
    <citation type="submission" date="2021-06" db="EMBL/GenBank/DDBJ databases">
        <authorList>
            <person name="Kallberg Y."/>
            <person name="Tangrot J."/>
            <person name="Rosling A."/>
        </authorList>
    </citation>
    <scope>NUCLEOTIDE SEQUENCE</scope>
    <source>
        <strain evidence="12">UK204</strain>
    </source>
</reference>
<dbReference type="Proteomes" id="UP000789570">
    <property type="component" value="Unassembled WGS sequence"/>
</dbReference>
<evidence type="ECO:0000256" key="2">
    <source>
        <dbReference type="ARBA" id="ARBA00007717"/>
    </source>
</evidence>
<feature type="domain" description="Nicastrin small lobe" evidence="11">
    <location>
        <begin position="42"/>
        <end position="219"/>
    </location>
</feature>
<evidence type="ECO:0000256" key="10">
    <source>
        <dbReference type="SAM" id="SignalP"/>
    </source>
</evidence>
<sequence length="659" mass="73060">MYINTLLKRLLLLSLLVYPVLSIDLADEALEPYIYDKLSPIACARSLNSTSVIGCQSLTSRNGILLLTKTQESLDDFINSNRQGKYIVILPYELMTNNNLRLLESSGRMSCVLALINGTDPNSPDSSPIIPRPIDFSPDEKCPNCQFDLYRNDQSRYQWNPNGMEILQESYEFPIFALYPYDNSSTLTYEGIIKGAEFNEKNLFENFPLKAAELKSIMFSAIDASTCLRRNWCYPIGGHSVYSTPSFDMNENDGKPIIIVSAAMDSKSLFRDITFGLNNGISGSIALLAIADALQKSPIPVKDFKKHILFTLFSGESWGFSGSQRFVKDIFELFDCKLNSTKPTEACGYDTGRFGGCTFPCFEDVDFKKINFNQIDSIFELSSVGAKGAQELKYFVHVDDENNEQNKLLIQGLGKLSAGGEKGGVGFVRSASEDGVIRKLPPSSSMAFLEKNRNIPAVVISDFQASLSNYNSEYDDINVLDVQSITTSICSISNVISHAIWLHAQDLLSSANVNVPIAVNCTLVGELLNCLTVNYSCPLLNSFYNDSVTELDRISHSTGMFQYSSPSLLSLFHYNFLGKLNAVPSDINTDCANNIDNAVDGNGCCESHVDCKFGERCINYTCMNSFTRFHNSYGIGLEFNDKGNVIVVDPEKATWVQSL</sequence>
<dbReference type="GO" id="GO:0016485">
    <property type="term" value="P:protein processing"/>
    <property type="evidence" value="ECO:0007669"/>
    <property type="project" value="InterPro"/>
</dbReference>
<evidence type="ECO:0000256" key="4">
    <source>
        <dbReference type="ARBA" id="ARBA00022692"/>
    </source>
</evidence>
<dbReference type="PANTHER" id="PTHR21092">
    <property type="entry name" value="NICASTRIN"/>
    <property type="match status" value="1"/>
</dbReference>
<dbReference type="EMBL" id="CAJVPQ010001273">
    <property type="protein sequence ID" value="CAG8542609.1"/>
    <property type="molecule type" value="Genomic_DNA"/>
</dbReference>
<dbReference type="PANTHER" id="PTHR21092:SF0">
    <property type="entry name" value="NICASTRIN"/>
    <property type="match status" value="1"/>
</dbReference>
<feature type="chain" id="PRO_5040345067" description="Nicastrin" evidence="10">
    <location>
        <begin position="23"/>
        <end position="659"/>
    </location>
</feature>
<dbReference type="InterPro" id="IPR008710">
    <property type="entry name" value="Nicastrin"/>
</dbReference>
<accession>A0A9N9FLY6</accession>
<dbReference type="OrthoDB" id="10265862at2759"/>
<dbReference type="AlphaFoldDB" id="A0A9N9FLY6"/>
<evidence type="ECO:0000256" key="7">
    <source>
        <dbReference type="ARBA" id="ARBA00022989"/>
    </source>
</evidence>
<evidence type="ECO:0000256" key="5">
    <source>
        <dbReference type="ARBA" id="ARBA00022729"/>
    </source>
</evidence>
<keyword evidence="6" id="KW-0914">Notch signaling pathway</keyword>
<protein>
    <recommendedName>
        <fullName evidence="3">Nicastrin</fullName>
    </recommendedName>
</protein>
<keyword evidence="4" id="KW-0812">Transmembrane</keyword>
<evidence type="ECO:0000256" key="3">
    <source>
        <dbReference type="ARBA" id="ARBA00015303"/>
    </source>
</evidence>
<comment type="similarity">
    <text evidence="2">Belongs to the nicastrin family.</text>
</comment>
<evidence type="ECO:0000256" key="9">
    <source>
        <dbReference type="ARBA" id="ARBA00023180"/>
    </source>
</evidence>
<gene>
    <name evidence="12" type="ORF">FCALED_LOCUS5714</name>
</gene>
<keyword evidence="13" id="KW-1185">Reference proteome</keyword>
<evidence type="ECO:0000313" key="13">
    <source>
        <dbReference type="Proteomes" id="UP000789570"/>
    </source>
</evidence>
<organism evidence="12 13">
    <name type="scientific">Funneliformis caledonium</name>
    <dbReference type="NCBI Taxonomy" id="1117310"/>
    <lineage>
        <taxon>Eukaryota</taxon>
        <taxon>Fungi</taxon>
        <taxon>Fungi incertae sedis</taxon>
        <taxon>Mucoromycota</taxon>
        <taxon>Glomeromycotina</taxon>
        <taxon>Glomeromycetes</taxon>
        <taxon>Glomerales</taxon>
        <taxon>Glomeraceae</taxon>
        <taxon>Funneliformis</taxon>
    </lineage>
</organism>
<evidence type="ECO:0000256" key="6">
    <source>
        <dbReference type="ARBA" id="ARBA00022976"/>
    </source>
</evidence>
<evidence type="ECO:0000313" key="12">
    <source>
        <dbReference type="EMBL" id="CAG8542609.1"/>
    </source>
</evidence>
<dbReference type="InterPro" id="IPR041084">
    <property type="entry name" value="Ncstrn_small"/>
</dbReference>
<proteinExistence type="inferred from homology"/>
<comment type="caution">
    <text evidence="12">The sequence shown here is derived from an EMBL/GenBank/DDBJ whole genome shotgun (WGS) entry which is preliminary data.</text>
</comment>
<dbReference type="Gene3D" id="3.40.630.10">
    <property type="entry name" value="Zn peptidases"/>
    <property type="match status" value="1"/>
</dbReference>
<dbReference type="Pfam" id="PF18266">
    <property type="entry name" value="Ncstrn_small"/>
    <property type="match status" value="1"/>
</dbReference>
<evidence type="ECO:0000259" key="11">
    <source>
        <dbReference type="Pfam" id="PF18266"/>
    </source>
</evidence>
<feature type="signal peptide" evidence="10">
    <location>
        <begin position="1"/>
        <end position="22"/>
    </location>
</feature>
<comment type="subcellular location">
    <subcellularLocation>
        <location evidence="1">Membrane</location>
        <topology evidence="1">Single-pass type I membrane protein</topology>
    </subcellularLocation>
</comment>
<evidence type="ECO:0000256" key="8">
    <source>
        <dbReference type="ARBA" id="ARBA00023136"/>
    </source>
</evidence>
<keyword evidence="5 10" id="KW-0732">Signal</keyword>
<keyword evidence="9" id="KW-0325">Glycoprotein</keyword>